<name>A0A9X2GXB1_9ACTN</name>
<organism evidence="2 3">
    <name type="scientific">Nonomuraea thailandensis</name>
    <dbReference type="NCBI Taxonomy" id="1188745"/>
    <lineage>
        <taxon>Bacteria</taxon>
        <taxon>Bacillati</taxon>
        <taxon>Actinomycetota</taxon>
        <taxon>Actinomycetes</taxon>
        <taxon>Streptosporangiales</taxon>
        <taxon>Streptosporangiaceae</taxon>
        <taxon>Nonomuraea</taxon>
    </lineage>
</organism>
<keyword evidence="1" id="KW-0732">Signal</keyword>
<dbReference type="EMBL" id="JAMZEB010000002">
    <property type="protein sequence ID" value="MCP2365690.1"/>
    <property type="molecule type" value="Genomic_DNA"/>
</dbReference>
<dbReference type="AlphaFoldDB" id="A0A9X2GXB1"/>
<dbReference type="Proteomes" id="UP001139648">
    <property type="component" value="Unassembled WGS sequence"/>
</dbReference>
<evidence type="ECO:0000313" key="2">
    <source>
        <dbReference type="EMBL" id="MCP2365690.1"/>
    </source>
</evidence>
<accession>A0A9X2GXB1</accession>
<gene>
    <name evidence="2" type="ORF">HD597_012710</name>
</gene>
<evidence type="ECO:0000313" key="3">
    <source>
        <dbReference type="Proteomes" id="UP001139648"/>
    </source>
</evidence>
<proteinExistence type="predicted"/>
<reference evidence="2" key="1">
    <citation type="submission" date="2022-06" db="EMBL/GenBank/DDBJ databases">
        <title>Sequencing the genomes of 1000 actinobacteria strains.</title>
        <authorList>
            <person name="Klenk H.-P."/>
        </authorList>
    </citation>
    <scope>NUCLEOTIDE SEQUENCE</scope>
    <source>
        <strain evidence="2">DSM 46694</strain>
    </source>
</reference>
<keyword evidence="3" id="KW-1185">Reference proteome</keyword>
<sequence length="103" mass="10701">MIRKLVLAGVILVAGLSPLPTAEAAPAGDGRAFTACMRTHGLPGFPEVTFSSEGLINLEIEGERVDVLSGKYGAALRACESLLPARSRLPVPPQPPSAPPLPF</sequence>
<dbReference type="RefSeq" id="WP_253759179.1">
    <property type="nucleotide sequence ID" value="NZ_BAABKA010000055.1"/>
</dbReference>
<feature type="signal peptide" evidence="1">
    <location>
        <begin position="1"/>
        <end position="24"/>
    </location>
</feature>
<comment type="caution">
    <text evidence="2">The sequence shown here is derived from an EMBL/GenBank/DDBJ whole genome shotgun (WGS) entry which is preliminary data.</text>
</comment>
<feature type="chain" id="PRO_5040944710" evidence="1">
    <location>
        <begin position="25"/>
        <end position="103"/>
    </location>
</feature>
<protein>
    <submittedName>
        <fullName evidence="2">Uncharacterized protein</fullName>
    </submittedName>
</protein>
<evidence type="ECO:0000256" key="1">
    <source>
        <dbReference type="SAM" id="SignalP"/>
    </source>
</evidence>